<keyword evidence="1" id="KW-0732">Signal</keyword>
<proteinExistence type="predicted"/>
<feature type="signal peptide" evidence="1">
    <location>
        <begin position="1"/>
        <end position="24"/>
    </location>
</feature>
<dbReference type="RefSeq" id="WP_183984843.1">
    <property type="nucleotide sequence ID" value="NZ_JACHHG010000003.1"/>
</dbReference>
<evidence type="ECO:0000313" key="2">
    <source>
        <dbReference type="EMBL" id="MBB6097413.1"/>
    </source>
</evidence>
<evidence type="ECO:0000313" key="3">
    <source>
        <dbReference type="Proteomes" id="UP000569951"/>
    </source>
</evidence>
<accession>A0A841HX34</accession>
<dbReference type="AlphaFoldDB" id="A0A841HX34"/>
<name>A0A841HX34_9DEIO</name>
<keyword evidence="3" id="KW-1185">Reference proteome</keyword>
<dbReference type="Proteomes" id="UP000569951">
    <property type="component" value="Unassembled WGS sequence"/>
</dbReference>
<sequence length="93" mass="10958">MTRFFRLFACLLGLFTLASSTAYATKYGYASGYVYHQDHHRHPGHWKKHGYPQPRYARCKPYKSVRVHHGYAKEYTSIRCSYSPTPSGYPWTY</sequence>
<comment type="caution">
    <text evidence="2">The sequence shown here is derived from an EMBL/GenBank/DDBJ whole genome shotgun (WGS) entry which is preliminary data.</text>
</comment>
<organism evidence="2 3">
    <name type="scientific">Deinobacterium chartae</name>
    <dbReference type="NCBI Taxonomy" id="521158"/>
    <lineage>
        <taxon>Bacteria</taxon>
        <taxon>Thermotogati</taxon>
        <taxon>Deinococcota</taxon>
        <taxon>Deinococci</taxon>
        <taxon>Deinococcales</taxon>
        <taxon>Deinococcaceae</taxon>
        <taxon>Deinobacterium</taxon>
    </lineage>
</organism>
<protein>
    <submittedName>
        <fullName evidence="2">Uncharacterized protein</fullName>
    </submittedName>
</protein>
<feature type="chain" id="PRO_5032495843" evidence="1">
    <location>
        <begin position="25"/>
        <end position="93"/>
    </location>
</feature>
<evidence type="ECO:0000256" key="1">
    <source>
        <dbReference type="SAM" id="SignalP"/>
    </source>
</evidence>
<gene>
    <name evidence="2" type="ORF">HNR42_000830</name>
</gene>
<dbReference type="EMBL" id="JACHHG010000003">
    <property type="protein sequence ID" value="MBB6097413.1"/>
    <property type="molecule type" value="Genomic_DNA"/>
</dbReference>
<reference evidence="2 3" key="1">
    <citation type="submission" date="2020-08" db="EMBL/GenBank/DDBJ databases">
        <title>Genomic Encyclopedia of Type Strains, Phase IV (KMG-IV): sequencing the most valuable type-strain genomes for metagenomic binning, comparative biology and taxonomic classification.</title>
        <authorList>
            <person name="Goeker M."/>
        </authorList>
    </citation>
    <scope>NUCLEOTIDE SEQUENCE [LARGE SCALE GENOMIC DNA]</scope>
    <source>
        <strain evidence="2 3">DSM 21458</strain>
    </source>
</reference>